<proteinExistence type="inferred from homology"/>
<evidence type="ECO:0000313" key="5">
    <source>
        <dbReference type="Proteomes" id="UP000803884"/>
    </source>
</evidence>
<evidence type="ECO:0000256" key="2">
    <source>
        <dbReference type="SAM" id="SignalP"/>
    </source>
</evidence>
<comment type="similarity">
    <text evidence="1">Belongs to the polyketide transferase af380 family.</text>
</comment>
<organism evidence="4 5">
    <name type="scientific">Cladosporium halotolerans</name>
    <dbReference type="NCBI Taxonomy" id="1052096"/>
    <lineage>
        <taxon>Eukaryota</taxon>
        <taxon>Fungi</taxon>
        <taxon>Dikarya</taxon>
        <taxon>Ascomycota</taxon>
        <taxon>Pezizomycotina</taxon>
        <taxon>Dothideomycetes</taxon>
        <taxon>Dothideomycetidae</taxon>
        <taxon>Cladosporiales</taxon>
        <taxon>Cladosporiaceae</taxon>
        <taxon>Cladosporium</taxon>
    </lineage>
</organism>
<keyword evidence="2" id="KW-0732">Signal</keyword>
<dbReference type="RefSeq" id="XP_069229831.1">
    <property type="nucleotide sequence ID" value="XM_069373309.1"/>
</dbReference>
<dbReference type="InterPro" id="IPR000073">
    <property type="entry name" value="AB_hydrolase_1"/>
</dbReference>
<dbReference type="PANTHER" id="PTHR47751:SF1">
    <property type="entry name" value="SUPERFAMILY HYDROLASE, PUTATIVE (AFU_ORTHOLOGUE AFUA_2G16580)-RELATED"/>
    <property type="match status" value="1"/>
</dbReference>
<feature type="signal peptide" evidence="2">
    <location>
        <begin position="1"/>
        <end position="23"/>
    </location>
</feature>
<accession>A0AB34KRD0</accession>
<dbReference type="PANTHER" id="PTHR47751">
    <property type="entry name" value="SUPERFAMILY HYDROLASE, PUTATIVE (AFU_ORTHOLOGUE AFUA_2G16580)-RELATED"/>
    <property type="match status" value="1"/>
</dbReference>
<dbReference type="Proteomes" id="UP000803884">
    <property type="component" value="Unassembled WGS sequence"/>
</dbReference>
<protein>
    <recommendedName>
        <fullName evidence="3">AB hydrolase-1 domain-containing protein</fullName>
    </recommendedName>
</protein>
<keyword evidence="5" id="KW-1185">Reference proteome</keyword>
<dbReference type="InterPro" id="IPR029058">
    <property type="entry name" value="AB_hydrolase_fold"/>
</dbReference>
<sequence>MKLFNSRLAAVNSILLNATLAAAQNMSFGANNFYHSDNVTLWPITFKTLYQTEVAGNLFIPDSIDRNANSTHSALVIGHPMGAIKEQSANLYATKMAEQGFITVSLDLPFWGGSEGKPRNGVSPDLYAEAYSGAVDFLGTLEFIDRSRIGAIGICGSGGFVISAAKLDPRISAIATASMYDMGTVNRQGLRNAQSVDARKEIIATAAYQRWAELEGAPTEWAIGTPLQITNSSSAVDREFFDFYRTSRGLFTPAGAMPNTTTHRTLTSNTKFMNFYPFNDIETISPRPMLFITGDQAHSREFSENAYRLAAEPKELFWIPGAGHVDLYDRIDLIPFSKLVHFFRTNLGGN</sequence>
<evidence type="ECO:0000313" key="4">
    <source>
        <dbReference type="EMBL" id="KAL1586726.1"/>
    </source>
</evidence>
<dbReference type="GeneID" id="96006147"/>
<evidence type="ECO:0000259" key="3">
    <source>
        <dbReference type="Pfam" id="PF12697"/>
    </source>
</evidence>
<dbReference type="AlphaFoldDB" id="A0AB34KRD0"/>
<name>A0AB34KRD0_9PEZI</name>
<comment type="caution">
    <text evidence="4">The sequence shown here is derived from an EMBL/GenBank/DDBJ whole genome shotgun (WGS) entry which is preliminary data.</text>
</comment>
<dbReference type="EMBL" id="JAAQHG020000013">
    <property type="protein sequence ID" value="KAL1586726.1"/>
    <property type="molecule type" value="Genomic_DNA"/>
</dbReference>
<reference evidence="4 5" key="1">
    <citation type="journal article" date="2020" name="Microbiol. Resour. Announc.">
        <title>Draft Genome Sequence of a Cladosporium Species Isolated from the Mesophotic Ascidian Didemnum maculosum.</title>
        <authorList>
            <person name="Gioti A."/>
            <person name="Siaperas R."/>
            <person name="Nikolaivits E."/>
            <person name="Le Goff G."/>
            <person name="Ouazzani J."/>
            <person name="Kotoulas G."/>
            <person name="Topakas E."/>
        </authorList>
    </citation>
    <scope>NUCLEOTIDE SEQUENCE [LARGE SCALE GENOMIC DNA]</scope>
    <source>
        <strain evidence="4 5">TM138-S3</strain>
    </source>
</reference>
<gene>
    <name evidence="4" type="ORF">WHR41_04703</name>
</gene>
<dbReference type="InterPro" id="IPR051411">
    <property type="entry name" value="Polyketide_trans_af380"/>
</dbReference>
<dbReference type="Pfam" id="PF12697">
    <property type="entry name" value="Abhydrolase_6"/>
    <property type="match status" value="1"/>
</dbReference>
<feature type="domain" description="AB hydrolase-1" evidence="3">
    <location>
        <begin position="99"/>
        <end position="328"/>
    </location>
</feature>
<dbReference type="SUPFAM" id="SSF53474">
    <property type="entry name" value="alpha/beta-Hydrolases"/>
    <property type="match status" value="1"/>
</dbReference>
<evidence type="ECO:0000256" key="1">
    <source>
        <dbReference type="ARBA" id="ARBA00029464"/>
    </source>
</evidence>
<dbReference type="Gene3D" id="1.10.10.800">
    <property type="match status" value="1"/>
</dbReference>
<dbReference type="Gene3D" id="3.40.50.1820">
    <property type="entry name" value="alpha/beta hydrolase"/>
    <property type="match status" value="1"/>
</dbReference>
<feature type="chain" id="PRO_5044318975" description="AB hydrolase-1 domain-containing protein" evidence="2">
    <location>
        <begin position="24"/>
        <end position="350"/>
    </location>
</feature>